<protein>
    <submittedName>
        <fullName evidence="1">Uncharacterized protein</fullName>
    </submittedName>
</protein>
<dbReference type="Proteomes" id="UP001177260">
    <property type="component" value="Unassembled WGS sequence"/>
</dbReference>
<keyword evidence="2" id="KW-1185">Reference proteome</keyword>
<organism evidence="1 2">
    <name type="scientific">Aspergillus melleus</name>
    <dbReference type="NCBI Taxonomy" id="138277"/>
    <lineage>
        <taxon>Eukaryota</taxon>
        <taxon>Fungi</taxon>
        <taxon>Dikarya</taxon>
        <taxon>Ascomycota</taxon>
        <taxon>Pezizomycotina</taxon>
        <taxon>Eurotiomycetes</taxon>
        <taxon>Eurotiomycetidae</taxon>
        <taxon>Eurotiales</taxon>
        <taxon>Aspergillaceae</taxon>
        <taxon>Aspergillus</taxon>
        <taxon>Aspergillus subgen. Circumdati</taxon>
    </lineage>
</organism>
<sequence length="346" mass="37894">MLNFTGPYIYPDKPIHYFFSGKASSSTMSLDQSLQFLRQWGQTALSHLPPEAQNVLLHPVVPKALAVLVGLGMGAGPWQPARELVLITGGCSGIGKQIVNDLAPTGVRIIILDIQEPSYKLSPNVTFYKADITSSASIATVADKIRSAHGDPTVLVNNAGVGNDGPILEQSEAKIRQTFEVNTISHFLTVREFLPSMVKQNHGHVITIASMASFIAQGEIVDYCCSKASALAFHEGLGQELRFCYKAPKVRTSVIHPFWVRTPMIKQLIDAGKEFRQPIITPEMVSAAVVKQILTQSSGQIILPNHLMPISLVRAFPSWVQDLVRNVGSKDLKHLREWQASQGLKP</sequence>
<name>A0ACC3BDQ5_9EURO</name>
<evidence type="ECO:0000313" key="1">
    <source>
        <dbReference type="EMBL" id="KAK1148431.1"/>
    </source>
</evidence>
<evidence type="ECO:0000313" key="2">
    <source>
        <dbReference type="Proteomes" id="UP001177260"/>
    </source>
</evidence>
<reference evidence="1 2" key="1">
    <citation type="journal article" date="2023" name="ACS Omega">
        <title>Identification of the Neoaspergillic Acid Biosynthesis Gene Cluster by Establishing an In Vitro CRISPR-Ribonucleoprotein Genetic System in Aspergillus melleus.</title>
        <authorList>
            <person name="Yuan B."/>
            <person name="Grau M.F."/>
            <person name="Murata R.M."/>
            <person name="Torok T."/>
            <person name="Venkateswaran K."/>
            <person name="Stajich J.E."/>
            <person name="Wang C.C.C."/>
        </authorList>
    </citation>
    <scope>NUCLEOTIDE SEQUENCE [LARGE SCALE GENOMIC DNA]</scope>
    <source>
        <strain evidence="1 2">IMV 1140</strain>
    </source>
</reference>
<dbReference type="EMBL" id="JAOPJF010000007">
    <property type="protein sequence ID" value="KAK1148431.1"/>
    <property type="molecule type" value="Genomic_DNA"/>
</dbReference>
<accession>A0ACC3BDQ5</accession>
<gene>
    <name evidence="1" type="ORF">N8T08_009434</name>
</gene>
<comment type="caution">
    <text evidence="1">The sequence shown here is derived from an EMBL/GenBank/DDBJ whole genome shotgun (WGS) entry which is preliminary data.</text>
</comment>
<proteinExistence type="predicted"/>